<feature type="region of interest" description="Disordered" evidence="4">
    <location>
        <begin position="22"/>
        <end position="42"/>
    </location>
</feature>
<evidence type="ECO:0000256" key="1">
    <source>
        <dbReference type="ARBA" id="ARBA00008520"/>
    </source>
</evidence>
<keyword evidence="7" id="KW-1185">Reference proteome</keyword>
<keyword evidence="2" id="KW-0813">Transport</keyword>
<sequence length="432" mass="45852">MDRTLSRRVLLGALAAGTLAACAPSGGPPPSTQNENADGLTTDDGVKDVTFTSWSMNEAASKAQLQELLDAYKSSAGVTIKTPSYPYNDYLKQVILQLQGGQVAGAVQLDVTWVASLGAMGKLADLAPLAKDVRYTEAGLKVGQYDGKQVGLPWTHGAIGLVGNSELIERAGITTEPETLEDFEAALTELKGLGGGVVPYAAMTKVANLKDIVVWMWTFGSPVVEDGKIVVGDEPSVEALTWYKGLYDKGLIGKDMDRFDARALFGQGKVGLYDDAAPARKFVSANATDPKIGEKLVAWKRPVLKAGDQPQAMAWGHVLAVVAGGEGEYAAGQFVKHLTSDADTAITYFKSAGYPPTTQQALENPTFTGDPFASSFVEKVTATSKSDPLWVYPQSAQLYETLAKQVQAILIGDATPKQGLETAREAMQKLVG</sequence>
<dbReference type="PANTHER" id="PTHR30061">
    <property type="entry name" value="MALTOSE-BINDING PERIPLASMIC PROTEIN"/>
    <property type="match status" value="1"/>
</dbReference>
<evidence type="ECO:0000313" key="7">
    <source>
        <dbReference type="Proteomes" id="UP001595699"/>
    </source>
</evidence>
<dbReference type="PROSITE" id="PS51257">
    <property type="entry name" value="PROKAR_LIPOPROTEIN"/>
    <property type="match status" value="1"/>
</dbReference>
<accession>A0ABV7Y6S1</accession>
<dbReference type="SUPFAM" id="SSF53850">
    <property type="entry name" value="Periplasmic binding protein-like II"/>
    <property type="match status" value="1"/>
</dbReference>
<feature type="signal peptide" evidence="5">
    <location>
        <begin position="1"/>
        <end position="23"/>
    </location>
</feature>
<dbReference type="Gene3D" id="3.40.190.10">
    <property type="entry name" value="Periplasmic binding protein-like II"/>
    <property type="match status" value="1"/>
</dbReference>
<evidence type="ECO:0000256" key="2">
    <source>
        <dbReference type="ARBA" id="ARBA00022448"/>
    </source>
</evidence>
<comment type="caution">
    <text evidence="6">The sequence shown here is derived from an EMBL/GenBank/DDBJ whole genome shotgun (WGS) entry which is preliminary data.</text>
</comment>
<name>A0ABV7Y6S1_9ACTN</name>
<gene>
    <name evidence="6" type="ORF">ACFOUW_06470</name>
</gene>
<comment type="similarity">
    <text evidence="1">Belongs to the bacterial solute-binding protein 1 family.</text>
</comment>
<proteinExistence type="inferred from homology"/>
<reference evidence="7" key="1">
    <citation type="journal article" date="2019" name="Int. J. Syst. Evol. Microbiol.">
        <title>The Global Catalogue of Microorganisms (GCM) 10K type strain sequencing project: providing services to taxonomists for standard genome sequencing and annotation.</title>
        <authorList>
            <consortium name="The Broad Institute Genomics Platform"/>
            <consortium name="The Broad Institute Genome Sequencing Center for Infectious Disease"/>
            <person name="Wu L."/>
            <person name="Ma J."/>
        </authorList>
    </citation>
    <scope>NUCLEOTIDE SEQUENCE [LARGE SCALE GENOMIC DNA]</scope>
    <source>
        <strain evidence="7">CGMCC 4.7241</strain>
    </source>
</reference>
<dbReference type="PANTHER" id="PTHR30061:SF50">
    <property type="entry name" value="MALTOSE_MALTODEXTRIN-BINDING PERIPLASMIC PROTEIN"/>
    <property type="match status" value="1"/>
</dbReference>
<dbReference type="Proteomes" id="UP001595699">
    <property type="component" value="Unassembled WGS sequence"/>
</dbReference>
<keyword evidence="3 5" id="KW-0732">Signal</keyword>
<dbReference type="InterPro" id="IPR006311">
    <property type="entry name" value="TAT_signal"/>
</dbReference>
<evidence type="ECO:0000313" key="6">
    <source>
        <dbReference type="EMBL" id="MFC3760474.1"/>
    </source>
</evidence>
<protein>
    <submittedName>
        <fullName evidence="6">Extracellular solute-binding protein</fullName>
    </submittedName>
</protein>
<feature type="chain" id="PRO_5047145691" evidence="5">
    <location>
        <begin position="24"/>
        <end position="432"/>
    </location>
</feature>
<evidence type="ECO:0000256" key="4">
    <source>
        <dbReference type="SAM" id="MobiDB-lite"/>
    </source>
</evidence>
<evidence type="ECO:0000256" key="5">
    <source>
        <dbReference type="SAM" id="SignalP"/>
    </source>
</evidence>
<evidence type="ECO:0000256" key="3">
    <source>
        <dbReference type="ARBA" id="ARBA00022729"/>
    </source>
</evidence>
<dbReference type="InterPro" id="IPR006059">
    <property type="entry name" value="SBP"/>
</dbReference>
<dbReference type="PROSITE" id="PS51318">
    <property type="entry name" value="TAT"/>
    <property type="match status" value="1"/>
</dbReference>
<dbReference type="RefSeq" id="WP_205122482.1">
    <property type="nucleotide sequence ID" value="NZ_JAFBCM010000001.1"/>
</dbReference>
<dbReference type="EMBL" id="JBHRZH010000005">
    <property type="protein sequence ID" value="MFC3760474.1"/>
    <property type="molecule type" value="Genomic_DNA"/>
</dbReference>
<dbReference type="Pfam" id="PF13416">
    <property type="entry name" value="SBP_bac_8"/>
    <property type="match status" value="1"/>
</dbReference>
<organism evidence="6 7">
    <name type="scientific">Tenggerimyces flavus</name>
    <dbReference type="NCBI Taxonomy" id="1708749"/>
    <lineage>
        <taxon>Bacteria</taxon>
        <taxon>Bacillati</taxon>
        <taxon>Actinomycetota</taxon>
        <taxon>Actinomycetes</taxon>
        <taxon>Propionibacteriales</taxon>
        <taxon>Nocardioidaceae</taxon>
        <taxon>Tenggerimyces</taxon>
    </lineage>
</organism>